<reference evidence="2 3" key="1">
    <citation type="submission" date="2017-04" db="EMBL/GenBank/DDBJ databases">
        <authorList>
            <person name="Afonso C.L."/>
            <person name="Miller P.J."/>
            <person name="Scott M.A."/>
            <person name="Spackman E."/>
            <person name="Goraichik I."/>
            <person name="Dimitrov K.M."/>
            <person name="Suarez D.L."/>
            <person name="Swayne D.E."/>
        </authorList>
    </citation>
    <scope>NUCLEOTIDE SEQUENCE [LARGE SCALE GENOMIC DNA]</scope>
    <source>
        <strain evidence="2 3">ToBE</strain>
    </source>
</reference>
<keyword evidence="3" id="KW-1185">Reference proteome</keyword>
<organism evidence="2 3">
    <name type="scientific">Thermanaeromonas toyohensis ToBE</name>
    <dbReference type="NCBI Taxonomy" id="698762"/>
    <lineage>
        <taxon>Bacteria</taxon>
        <taxon>Bacillati</taxon>
        <taxon>Bacillota</taxon>
        <taxon>Clostridia</taxon>
        <taxon>Neomoorellales</taxon>
        <taxon>Neomoorellaceae</taxon>
        <taxon>Thermanaeromonas</taxon>
    </lineage>
</organism>
<dbReference type="InterPro" id="IPR032585">
    <property type="entry name" value="DUF4912"/>
</dbReference>
<evidence type="ECO:0008006" key="4">
    <source>
        <dbReference type="Google" id="ProtNLM"/>
    </source>
</evidence>
<keyword evidence="1" id="KW-0812">Transmembrane</keyword>
<dbReference type="STRING" id="698762.SAMN00808754_2825"/>
<name>A0A1W1W2E1_9FIRM</name>
<dbReference type="OrthoDB" id="9812700at2"/>
<dbReference type="RefSeq" id="WP_084666517.1">
    <property type="nucleotide sequence ID" value="NZ_LT838272.1"/>
</dbReference>
<gene>
    <name evidence="2" type="ORF">SAMN00808754_2825</name>
</gene>
<dbReference type="EMBL" id="LT838272">
    <property type="protein sequence ID" value="SMB99274.1"/>
    <property type="molecule type" value="Genomic_DNA"/>
</dbReference>
<evidence type="ECO:0000313" key="2">
    <source>
        <dbReference type="EMBL" id="SMB99274.1"/>
    </source>
</evidence>
<sequence length="198" mass="22440">MGLVLTLILLSIAAGILYWYFARKRRPAEKKPLLAQPATQELPARYGKDQIVALVKDPYWLYVYWELTPEKKAEFERRYGPGSWEISQPVLRVYDLTGTTFDFLHAPYFEIAITDAADNWYIHVGRPRSTFCIDLGRHHPQHGFIILVRSNIVTTPADQPSEVIDPLWAPLEACWQGAGVSRGPAPGISSPVLVQPRK</sequence>
<keyword evidence="1" id="KW-1133">Transmembrane helix</keyword>
<keyword evidence="1" id="KW-0472">Membrane</keyword>
<evidence type="ECO:0000256" key="1">
    <source>
        <dbReference type="SAM" id="Phobius"/>
    </source>
</evidence>
<dbReference type="AlphaFoldDB" id="A0A1W1W2E1"/>
<feature type="transmembrane region" description="Helical" evidence="1">
    <location>
        <begin position="6"/>
        <end position="22"/>
    </location>
</feature>
<protein>
    <recommendedName>
        <fullName evidence="4">DUF4912 domain-containing protein</fullName>
    </recommendedName>
</protein>
<evidence type="ECO:0000313" key="3">
    <source>
        <dbReference type="Proteomes" id="UP000192569"/>
    </source>
</evidence>
<dbReference type="Pfam" id="PF16258">
    <property type="entry name" value="DUF4912"/>
    <property type="match status" value="1"/>
</dbReference>
<accession>A0A1W1W2E1</accession>
<dbReference type="Proteomes" id="UP000192569">
    <property type="component" value="Chromosome I"/>
</dbReference>
<proteinExistence type="predicted"/>